<feature type="domain" description="LysM" evidence="3">
    <location>
        <begin position="152"/>
        <end position="198"/>
    </location>
</feature>
<keyword evidence="2" id="KW-1133">Transmembrane helix</keyword>
<dbReference type="SUPFAM" id="SSF54106">
    <property type="entry name" value="LysM domain"/>
    <property type="match status" value="1"/>
</dbReference>
<dbReference type="CDD" id="cd00118">
    <property type="entry name" value="LysM"/>
    <property type="match status" value="1"/>
</dbReference>
<evidence type="ECO:0000313" key="4">
    <source>
        <dbReference type="EMBL" id="MDL4840770.1"/>
    </source>
</evidence>
<reference evidence="4 5" key="1">
    <citation type="submission" date="2023-06" db="EMBL/GenBank/DDBJ databases">
        <title>Aquibacillus rhizosphaerae LR5S19.</title>
        <authorList>
            <person name="Sun J.-Q."/>
        </authorList>
    </citation>
    <scope>NUCLEOTIDE SEQUENCE [LARGE SCALE GENOMIC DNA]</scope>
    <source>
        <strain evidence="4 5">LR5S19</strain>
    </source>
</reference>
<protein>
    <submittedName>
        <fullName evidence="4">LysM peptidoglycan-binding domain-containing protein</fullName>
    </submittedName>
</protein>
<evidence type="ECO:0000313" key="5">
    <source>
        <dbReference type="Proteomes" id="UP001235343"/>
    </source>
</evidence>
<organism evidence="4 5">
    <name type="scientific">Aquibacillus rhizosphaerae</name>
    <dbReference type="NCBI Taxonomy" id="3051431"/>
    <lineage>
        <taxon>Bacteria</taxon>
        <taxon>Bacillati</taxon>
        <taxon>Bacillota</taxon>
        <taxon>Bacilli</taxon>
        <taxon>Bacillales</taxon>
        <taxon>Bacillaceae</taxon>
        <taxon>Aquibacillus</taxon>
    </lineage>
</organism>
<sequence>MSEDKFKDQAYDLRNMMNQINDSSESEPNTSSSLNEEMESDEHVNVLNLPPRSQTHANNKTKTKWKISFPLIRFLFVLFLLIVGLVLTFTFWGNKEIFSSSTPNVSDTTIAGELVKIGSQKQKTLEAVSSQVEEEVDTETIKQQESFDNDIEYYEVKAGDTLKSIAMNYYGSESGIELIVKENDLKDRNIRIGQSLVIPDEK</sequence>
<comment type="caution">
    <text evidence="4">The sequence shown here is derived from an EMBL/GenBank/DDBJ whole genome shotgun (WGS) entry which is preliminary data.</text>
</comment>
<feature type="compositionally biased region" description="Low complexity" evidence="1">
    <location>
        <begin position="21"/>
        <end position="35"/>
    </location>
</feature>
<proteinExistence type="predicted"/>
<accession>A0ABT7L6D0</accession>
<name>A0ABT7L6D0_9BACI</name>
<dbReference type="RefSeq" id="WP_285931908.1">
    <property type="nucleotide sequence ID" value="NZ_JASTZU010000034.1"/>
</dbReference>
<dbReference type="Proteomes" id="UP001235343">
    <property type="component" value="Unassembled WGS sequence"/>
</dbReference>
<evidence type="ECO:0000259" key="3">
    <source>
        <dbReference type="PROSITE" id="PS51782"/>
    </source>
</evidence>
<feature type="region of interest" description="Disordered" evidence="1">
    <location>
        <begin position="17"/>
        <end position="60"/>
    </location>
</feature>
<keyword evidence="5" id="KW-1185">Reference proteome</keyword>
<evidence type="ECO:0000256" key="2">
    <source>
        <dbReference type="SAM" id="Phobius"/>
    </source>
</evidence>
<feature type="transmembrane region" description="Helical" evidence="2">
    <location>
        <begin position="71"/>
        <end position="92"/>
    </location>
</feature>
<dbReference type="InterPro" id="IPR018392">
    <property type="entry name" value="LysM"/>
</dbReference>
<gene>
    <name evidence="4" type="ORF">QQS35_09940</name>
</gene>
<dbReference type="PROSITE" id="PS51782">
    <property type="entry name" value="LYSM"/>
    <property type="match status" value="1"/>
</dbReference>
<evidence type="ECO:0000256" key="1">
    <source>
        <dbReference type="SAM" id="MobiDB-lite"/>
    </source>
</evidence>
<dbReference type="EMBL" id="JASTZU010000034">
    <property type="protein sequence ID" value="MDL4840770.1"/>
    <property type="molecule type" value="Genomic_DNA"/>
</dbReference>
<dbReference type="InterPro" id="IPR036779">
    <property type="entry name" value="LysM_dom_sf"/>
</dbReference>
<dbReference type="Gene3D" id="3.10.350.10">
    <property type="entry name" value="LysM domain"/>
    <property type="match status" value="1"/>
</dbReference>
<keyword evidence="2" id="KW-0472">Membrane</keyword>
<dbReference type="SMART" id="SM00257">
    <property type="entry name" value="LysM"/>
    <property type="match status" value="1"/>
</dbReference>
<keyword evidence="2" id="KW-0812">Transmembrane</keyword>
<dbReference type="Pfam" id="PF01476">
    <property type="entry name" value="LysM"/>
    <property type="match status" value="1"/>
</dbReference>